<gene>
    <name evidence="2" type="ORF">TELCIR_16129</name>
</gene>
<protein>
    <submittedName>
        <fullName evidence="2">Uncharacterized protein</fullName>
    </submittedName>
</protein>
<evidence type="ECO:0000256" key="1">
    <source>
        <dbReference type="SAM" id="MobiDB-lite"/>
    </source>
</evidence>
<sequence>QLNLDQTQTPPTVSGAQPLPTSMAQMAMPPPGFGPPIGPPMVFGGPPPIFNPVGAPPCPMPFNPMMNM</sequence>
<name>A0A2G9TY13_TELCI</name>
<accession>A0A2G9TY13</accession>
<dbReference type="EMBL" id="KZ352254">
    <property type="protein sequence ID" value="PIO62322.1"/>
    <property type="molecule type" value="Genomic_DNA"/>
</dbReference>
<feature type="compositionally biased region" description="Polar residues" evidence="1">
    <location>
        <begin position="1"/>
        <end position="24"/>
    </location>
</feature>
<organism evidence="2 3">
    <name type="scientific">Teladorsagia circumcincta</name>
    <name type="common">Brown stomach worm</name>
    <name type="synonym">Ostertagia circumcincta</name>
    <dbReference type="NCBI Taxonomy" id="45464"/>
    <lineage>
        <taxon>Eukaryota</taxon>
        <taxon>Metazoa</taxon>
        <taxon>Ecdysozoa</taxon>
        <taxon>Nematoda</taxon>
        <taxon>Chromadorea</taxon>
        <taxon>Rhabditida</taxon>
        <taxon>Rhabditina</taxon>
        <taxon>Rhabditomorpha</taxon>
        <taxon>Strongyloidea</taxon>
        <taxon>Trichostrongylidae</taxon>
        <taxon>Teladorsagia</taxon>
    </lineage>
</organism>
<dbReference type="AlphaFoldDB" id="A0A2G9TY13"/>
<proteinExistence type="predicted"/>
<dbReference type="Proteomes" id="UP000230423">
    <property type="component" value="Unassembled WGS sequence"/>
</dbReference>
<reference evidence="2 3" key="1">
    <citation type="submission" date="2015-09" db="EMBL/GenBank/DDBJ databases">
        <title>Draft genome of the parasitic nematode Teladorsagia circumcincta isolate WARC Sus (inbred).</title>
        <authorList>
            <person name="Mitreva M."/>
        </authorList>
    </citation>
    <scope>NUCLEOTIDE SEQUENCE [LARGE SCALE GENOMIC DNA]</scope>
    <source>
        <strain evidence="2 3">S</strain>
    </source>
</reference>
<keyword evidence="3" id="KW-1185">Reference proteome</keyword>
<feature type="non-terminal residue" evidence="2">
    <location>
        <position position="1"/>
    </location>
</feature>
<evidence type="ECO:0000313" key="3">
    <source>
        <dbReference type="Proteomes" id="UP000230423"/>
    </source>
</evidence>
<evidence type="ECO:0000313" key="2">
    <source>
        <dbReference type="EMBL" id="PIO62322.1"/>
    </source>
</evidence>
<feature type="region of interest" description="Disordered" evidence="1">
    <location>
        <begin position="1"/>
        <end position="32"/>
    </location>
</feature>